<proteinExistence type="predicted"/>
<keyword evidence="4" id="KW-1185">Reference proteome</keyword>
<evidence type="ECO:0000313" key="3">
    <source>
        <dbReference type="EMBL" id="MDQ0270734.1"/>
    </source>
</evidence>
<dbReference type="Proteomes" id="UP001238088">
    <property type="component" value="Unassembled WGS sequence"/>
</dbReference>
<keyword evidence="1" id="KW-1188">Viral release from host cell</keyword>
<evidence type="ECO:0000256" key="1">
    <source>
        <dbReference type="ARBA" id="ARBA00022612"/>
    </source>
</evidence>
<dbReference type="RefSeq" id="WP_307475399.1">
    <property type="nucleotide sequence ID" value="NZ_JAUSUB010000010.1"/>
</dbReference>
<gene>
    <name evidence="3" type="ORF">J2S17_002619</name>
</gene>
<dbReference type="NCBIfam" id="TIGR01630">
    <property type="entry name" value="psiM2_ORF9"/>
    <property type="match status" value="1"/>
</dbReference>
<evidence type="ECO:0000259" key="2">
    <source>
        <dbReference type="Pfam" id="PF17289"/>
    </source>
</evidence>
<dbReference type="EMBL" id="JAUSUB010000010">
    <property type="protein sequence ID" value="MDQ0270734.1"/>
    <property type="molecule type" value="Genomic_DNA"/>
</dbReference>
<protein>
    <submittedName>
        <fullName evidence="3">Phage terminase large subunit-like protein</fullName>
    </submittedName>
</protein>
<organism evidence="3 4">
    <name type="scientific">Cytobacillus purgationiresistens</name>
    <dbReference type="NCBI Taxonomy" id="863449"/>
    <lineage>
        <taxon>Bacteria</taxon>
        <taxon>Bacillati</taxon>
        <taxon>Bacillota</taxon>
        <taxon>Bacilli</taxon>
        <taxon>Bacillales</taxon>
        <taxon>Bacillaceae</taxon>
        <taxon>Cytobacillus</taxon>
    </lineage>
</organism>
<dbReference type="InterPro" id="IPR035421">
    <property type="entry name" value="Terminase_6C"/>
</dbReference>
<reference evidence="3 4" key="1">
    <citation type="submission" date="2023-07" db="EMBL/GenBank/DDBJ databases">
        <title>Genomic Encyclopedia of Type Strains, Phase IV (KMG-IV): sequencing the most valuable type-strain genomes for metagenomic binning, comparative biology and taxonomic classification.</title>
        <authorList>
            <person name="Goeker M."/>
        </authorList>
    </citation>
    <scope>NUCLEOTIDE SEQUENCE [LARGE SCALE GENOMIC DNA]</scope>
    <source>
        <strain evidence="3 4">DSM 23494</strain>
    </source>
</reference>
<evidence type="ECO:0000313" key="4">
    <source>
        <dbReference type="Proteomes" id="UP001238088"/>
    </source>
</evidence>
<dbReference type="Pfam" id="PF17289">
    <property type="entry name" value="Terminase_6C"/>
    <property type="match status" value="1"/>
</dbReference>
<sequence length="591" mass="68026">MAWVNNRWIARKERAELIDTYESFLAELDADHPDVLDMPEDIAITYFDKSSELERLNRINRCEGNLLEFSIEYFSDARNPDNDGNWEGFDITRVDEAPDFHQEIASIINVVSTDHVNAKIAAAAPRSHAKSTYLSKAFPVHELVYRLRKYVIIISETPKVSKANMEWIRNQLKFNRKLREDFGPLLSPKDQSNIQDNGEGFIAWHYTDGDYRKQVALVEAASTGQALRGRNWNGSRPDLIVLDDLEDARPGGNASTPEQRQSLRDWFSQTVIPLGDPKGKRTAFVYMGTTVHFDALLMQVLYNRSDFQSKVYRAIIDQPSRADLWEQCRLIYIDRENPNRLADALAFYADNEAEMLAGSRVLWPEVQPLWKLMTWKWDNGSKAFNTEYMNNPIDEESMIFNPDTFTYWNEGGKLYNFLSDEFLISMGLDFAFGRERGDYSALHVVARHKENGTIYVIDSFVQRLPIDDYFEVIVDKVKLWQPDVIAADANVAQEFIADQLTKRLDAEGYPATTRLKKIKNRTKKELRIEAMKPDIENGTIRFNKKHTLLLEQFERYGQGANDDGPDSLQMAVSTVVKSTRRKGGNAGNYRY</sequence>
<comment type="caution">
    <text evidence="3">The sequence shown here is derived from an EMBL/GenBank/DDBJ whole genome shotgun (WGS) entry which is preliminary data.</text>
</comment>
<dbReference type="Gene3D" id="3.30.420.240">
    <property type="match status" value="1"/>
</dbReference>
<accession>A0ABU0AHK2</accession>
<dbReference type="InterPro" id="IPR006517">
    <property type="entry name" value="Phage_terminase_lsu-like_C"/>
</dbReference>
<feature type="domain" description="Terminase large subunit gp17-like C-terminal" evidence="2">
    <location>
        <begin position="426"/>
        <end position="555"/>
    </location>
</feature>
<name>A0ABU0AHK2_9BACI</name>